<reference evidence="2" key="1">
    <citation type="submission" date="2022-07" db="EMBL/GenBank/DDBJ databases">
        <authorList>
            <person name="Trinca V."/>
            <person name="Uliana J.V.C."/>
            <person name="Torres T.T."/>
            <person name="Ward R.J."/>
            <person name="Monesi N."/>
        </authorList>
    </citation>
    <scope>NUCLEOTIDE SEQUENCE</scope>
    <source>
        <strain evidence="2">HSMRA1968</strain>
        <tissue evidence="2">Whole embryos</tissue>
    </source>
</reference>
<gene>
    <name evidence="2" type="primary">Tcp11l2</name>
    <name evidence="2" type="ORF">Bhyg_11743</name>
</gene>
<comment type="similarity">
    <text evidence="1">Belongs to the TCP11 family.</text>
</comment>
<dbReference type="InterPro" id="IPR008862">
    <property type="entry name" value="Tcp11"/>
</dbReference>
<evidence type="ECO:0000313" key="2">
    <source>
        <dbReference type="EMBL" id="KAJ6639004.1"/>
    </source>
</evidence>
<comment type="caution">
    <text evidence="2">The sequence shown here is derived from an EMBL/GenBank/DDBJ whole genome shotgun (WGS) entry which is preliminary data.</text>
</comment>
<accession>A0A9Q0MXE1</accession>
<evidence type="ECO:0000313" key="3">
    <source>
        <dbReference type="Proteomes" id="UP001151699"/>
    </source>
</evidence>
<dbReference type="EMBL" id="WJQU01000003">
    <property type="protein sequence ID" value="KAJ6639004.1"/>
    <property type="molecule type" value="Genomic_DNA"/>
</dbReference>
<dbReference type="PANTHER" id="PTHR12832">
    <property type="entry name" value="TESTIS-SPECIFIC PROTEIN PBS13 T-COMPLEX 11"/>
    <property type="match status" value="1"/>
</dbReference>
<proteinExistence type="inferred from homology"/>
<keyword evidence="3" id="KW-1185">Reference proteome</keyword>
<dbReference type="Proteomes" id="UP001151699">
    <property type="component" value="Chromosome X"/>
</dbReference>
<evidence type="ECO:0000256" key="1">
    <source>
        <dbReference type="ARBA" id="ARBA00010954"/>
    </source>
</evidence>
<name>A0A9Q0MXE1_9DIPT</name>
<organism evidence="2 3">
    <name type="scientific">Pseudolycoriella hygida</name>
    <dbReference type="NCBI Taxonomy" id="35572"/>
    <lineage>
        <taxon>Eukaryota</taxon>
        <taxon>Metazoa</taxon>
        <taxon>Ecdysozoa</taxon>
        <taxon>Arthropoda</taxon>
        <taxon>Hexapoda</taxon>
        <taxon>Insecta</taxon>
        <taxon>Pterygota</taxon>
        <taxon>Neoptera</taxon>
        <taxon>Endopterygota</taxon>
        <taxon>Diptera</taxon>
        <taxon>Nematocera</taxon>
        <taxon>Sciaroidea</taxon>
        <taxon>Sciaridae</taxon>
        <taxon>Pseudolycoriella</taxon>
    </lineage>
</organism>
<dbReference type="AlphaFoldDB" id="A0A9Q0MXE1"/>
<dbReference type="GO" id="GO:0007165">
    <property type="term" value="P:signal transduction"/>
    <property type="evidence" value="ECO:0007669"/>
    <property type="project" value="TreeGrafter"/>
</dbReference>
<sequence>MAKSCAPVRDEQVAQLRKISDIVETFRGILETMSVMKLDMANCLLDSIRKDVIAHSVMYEREKFQEFMKFYTWGLPITENWLHQFKPTDVTSPHWENGAIMDAYIGLLEWDEKQKFPETLSLDEVRVAGIRTKALKLCICASAVVIASNIPLIGQNADRRVSLAKEVSIILENVKSNEDLQEIIENLWLQIKTSVATHLLTSNAVMDDLTEQTFKTQILLLAKKDSPIRSLMCKYIYTKTPTF</sequence>
<protein>
    <submittedName>
        <fullName evidence="2">T-complex protein 11-like protein 2</fullName>
    </submittedName>
</protein>
<dbReference type="OrthoDB" id="276323at2759"/>
<dbReference type="PANTHER" id="PTHR12832:SF11">
    <property type="entry name" value="LD23868P"/>
    <property type="match status" value="1"/>
</dbReference>
<dbReference type="Pfam" id="PF05794">
    <property type="entry name" value="Tcp11"/>
    <property type="match status" value="1"/>
</dbReference>